<dbReference type="InterPro" id="IPR025607">
    <property type="entry name" value="Ribosomal_uL18_C_euk"/>
</dbReference>
<evidence type="ECO:0000256" key="4">
    <source>
        <dbReference type="ARBA" id="ARBA00022490"/>
    </source>
</evidence>
<evidence type="ECO:0000256" key="6">
    <source>
        <dbReference type="ARBA" id="ARBA00023274"/>
    </source>
</evidence>
<keyword evidence="5" id="KW-0689">Ribosomal protein</keyword>
<reference evidence="8" key="1">
    <citation type="submission" date="2023-07" db="EMBL/GenBank/DDBJ databases">
        <title>A chromosome-level genome assembly of Lolium multiflorum.</title>
        <authorList>
            <person name="Chen Y."/>
            <person name="Copetti D."/>
            <person name="Kolliker R."/>
            <person name="Studer B."/>
        </authorList>
    </citation>
    <scope>NUCLEOTIDE SEQUENCE</scope>
    <source>
        <strain evidence="8">02402/16</strain>
        <tissue evidence="8">Leaf</tissue>
    </source>
</reference>
<dbReference type="Proteomes" id="UP001231189">
    <property type="component" value="Unassembled WGS sequence"/>
</dbReference>
<accession>A0AAD8S733</accession>
<dbReference type="GO" id="GO:0006412">
    <property type="term" value="P:translation"/>
    <property type="evidence" value="ECO:0007669"/>
    <property type="project" value="InterPro"/>
</dbReference>
<evidence type="ECO:0000256" key="2">
    <source>
        <dbReference type="ARBA" id="ARBA00007116"/>
    </source>
</evidence>
<evidence type="ECO:0000256" key="5">
    <source>
        <dbReference type="ARBA" id="ARBA00022980"/>
    </source>
</evidence>
<comment type="subunit">
    <text evidence="3">Component of the large ribosomal subunit (LSU).</text>
</comment>
<keyword evidence="6" id="KW-0687">Ribonucleoprotein</keyword>
<evidence type="ECO:0000256" key="3">
    <source>
        <dbReference type="ARBA" id="ARBA00011113"/>
    </source>
</evidence>
<comment type="subcellular location">
    <subcellularLocation>
        <location evidence="1">Cytoplasm</location>
    </subcellularLocation>
</comment>
<keyword evidence="9" id="KW-1185">Reference proteome</keyword>
<gene>
    <name evidence="8" type="ORF">QYE76_063851</name>
</gene>
<proteinExistence type="inferred from homology"/>
<feature type="domain" description="Large ribosomal subunit protein uL18 C-terminal eukaryotes" evidence="7">
    <location>
        <begin position="61"/>
        <end position="87"/>
    </location>
</feature>
<name>A0AAD8S733_LOLMU</name>
<comment type="similarity">
    <text evidence="2">Belongs to the universal ribosomal protein uL18 family.</text>
</comment>
<evidence type="ECO:0000313" key="8">
    <source>
        <dbReference type="EMBL" id="KAK1646046.1"/>
    </source>
</evidence>
<dbReference type="Gene3D" id="3.30.420.100">
    <property type="match status" value="1"/>
</dbReference>
<dbReference type="AlphaFoldDB" id="A0AAD8S733"/>
<dbReference type="Pfam" id="PF14204">
    <property type="entry name" value="Ribosomal_L18_c"/>
    <property type="match status" value="1"/>
</dbReference>
<evidence type="ECO:0000313" key="9">
    <source>
        <dbReference type="Proteomes" id="UP001231189"/>
    </source>
</evidence>
<dbReference type="InterPro" id="IPR005485">
    <property type="entry name" value="Rbsml_uL18_euk_arch"/>
</dbReference>
<comment type="caution">
    <text evidence="8">The sequence shown here is derived from an EMBL/GenBank/DDBJ whole genome shotgun (WGS) entry which is preliminary data.</text>
</comment>
<dbReference type="EMBL" id="JAUUTY010000004">
    <property type="protein sequence ID" value="KAK1646046.1"/>
    <property type="molecule type" value="Genomic_DNA"/>
</dbReference>
<sequence length="135" mass="15307">MQALPVVLNKRLRFSAVFKGDILFLVNFCAILFPILAEQEPQRYQFHFRMHIKKEISTDDMEAIYNNVHAAIRPDPTLVKSTKEAPKTQRGNVHYSTSSGFGPMLITAEDLARTLEANDLILVDDGTGFQVLDRQ</sequence>
<evidence type="ECO:0000259" key="7">
    <source>
        <dbReference type="Pfam" id="PF14204"/>
    </source>
</evidence>
<dbReference type="PANTHER" id="PTHR23410:SF12">
    <property type="entry name" value="LARGE RIBOSOMAL SUBUNIT PROTEIN UL18"/>
    <property type="match status" value="1"/>
</dbReference>
<dbReference type="GO" id="GO:0008097">
    <property type="term" value="F:5S rRNA binding"/>
    <property type="evidence" value="ECO:0007669"/>
    <property type="project" value="InterPro"/>
</dbReference>
<dbReference type="PANTHER" id="PTHR23410">
    <property type="entry name" value="RIBOSOMAL PROTEIN L5-RELATED"/>
    <property type="match status" value="1"/>
</dbReference>
<keyword evidence="4" id="KW-0963">Cytoplasm</keyword>
<dbReference type="GO" id="GO:0022625">
    <property type="term" value="C:cytosolic large ribosomal subunit"/>
    <property type="evidence" value="ECO:0007669"/>
    <property type="project" value="TreeGrafter"/>
</dbReference>
<evidence type="ECO:0000256" key="1">
    <source>
        <dbReference type="ARBA" id="ARBA00004496"/>
    </source>
</evidence>
<protein>
    <recommendedName>
        <fullName evidence="7">Large ribosomal subunit protein uL18 C-terminal eukaryotes domain-containing protein</fullName>
    </recommendedName>
</protein>
<dbReference type="GO" id="GO:0000027">
    <property type="term" value="P:ribosomal large subunit assembly"/>
    <property type="evidence" value="ECO:0007669"/>
    <property type="project" value="TreeGrafter"/>
</dbReference>
<organism evidence="8 9">
    <name type="scientific">Lolium multiflorum</name>
    <name type="common">Italian ryegrass</name>
    <name type="synonym">Lolium perenne subsp. multiflorum</name>
    <dbReference type="NCBI Taxonomy" id="4521"/>
    <lineage>
        <taxon>Eukaryota</taxon>
        <taxon>Viridiplantae</taxon>
        <taxon>Streptophyta</taxon>
        <taxon>Embryophyta</taxon>
        <taxon>Tracheophyta</taxon>
        <taxon>Spermatophyta</taxon>
        <taxon>Magnoliopsida</taxon>
        <taxon>Liliopsida</taxon>
        <taxon>Poales</taxon>
        <taxon>Poaceae</taxon>
        <taxon>BOP clade</taxon>
        <taxon>Pooideae</taxon>
        <taxon>Poodae</taxon>
        <taxon>Poeae</taxon>
        <taxon>Poeae Chloroplast Group 2 (Poeae type)</taxon>
        <taxon>Loliodinae</taxon>
        <taxon>Loliinae</taxon>
        <taxon>Lolium</taxon>
    </lineage>
</organism>
<dbReference type="GO" id="GO:0003735">
    <property type="term" value="F:structural constituent of ribosome"/>
    <property type="evidence" value="ECO:0007669"/>
    <property type="project" value="InterPro"/>
</dbReference>